<accession>A0A0A9CTU8</accession>
<evidence type="ECO:0000313" key="2">
    <source>
        <dbReference type="EMBL" id="JAD74922.1"/>
    </source>
</evidence>
<dbReference type="Pfam" id="PF04578">
    <property type="entry name" value="DUF594"/>
    <property type="match status" value="1"/>
</dbReference>
<dbReference type="InterPro" id="IPR007658">
    <property type="entry name" value="DUF594"/>
</dbReference>
<sequence>MYAVLLANELLSIELRWHEQHDPLELILGVWVEMLLYAADHCSQESHARQLSSGGEFITIVSLLAHHFKYYCGVSRGIGDRRYNKSISENNPITENNPTSENGENLV</sequence>
<organism evidence="2">
    <name type="scientific">Arundo donax</name>
    <name type="common">Giant reed</name>
    <name type="synonym">Donax arundinaceus</name>
    <dbReference type="NCBI Taxonomy" id="35708"/>
    <lineage>
        <taxon>Eukaryota</taxon>
        <taxon>Viridiplantae</taxon>
        <taxon>Streptophyta</taxon>
        <taxon>Embryophyta</taxon>
        <taxon>Tracheophyta</taxon>
        <taxon>Spermatophyta</taxon>
        <taxon>Magnoliopsida</taxon>
        <taxon>Liliopsida</taxon>
        <taxon>Poales</taxon>
        <taxon>Poaceae</taxon>
        <taxon>PACMAD clade</taxon>
        <taxon>Arundinoideae</taxon>
        <taxon>Arundineae</taxon>
        <taxon>Arundo</taxon>
    </lineage>
</organism>
<name>A0A0A9CTU8_ARUDO</name>
<dbReference type="PANTHER" id="PTHR31325">
    <property type="entry name" value="OS01G0798800 PROTEIN-RELATED"/>
    <property type="match status" value="1"/>
</dbReference>
<proteinExistence type="predicted"/>
<dbReference type="AlphaFoldDB" id="A0A0A9CTU8"/>
<feature type="region of interest" description="Disordered" evidence="1">
    <location>
        <begin position="81"/>
        <end position="107"/>
    </location>
</feature>
<reference evidence="2" key="1">
    <citation type="submission" date="2014-09" db="EMBL/GenBank/DDBJ databases">
        <authorList>
            <person name="Magalhaes I.L.F."/>
            <person name="Oliveira U."/>
            <person name="Santos F.R."/>
            <person name="Vidigal T.H.D.A."/>
            <person name="Brescovit A.D."/>
            <person name="Santos A.J."/>
        </authorList>
    </citation>
    <scope>NUCLEOTIDE SEQUENCE</scope>
    <source>
        <tissue evidence="2">Shoot tissue taken approximately 20 cm above the soil surface</tissue>
    </source>
</reference>
<evidence type="ECO:0000256" key="1">
    <source>
        <dbReference type="SAM" id="MobiDB-lite"/>
    </source>
</evidence>
<reference evidence="2" key="2">
    <citation type="journal article" date="2015" name="Data Brief">
        <title>Shoot transcriptome of the giant reed, Arundo donax.</title>
        <authorList>
            <person name="Barrero R.A."/>
            <person name="Guerrero F.D."/>
            <person name="Moolhuijzen P."/>
            <person name="Goolsby J.A."/>
            <person name="Tidwell J."/>
            <person name="Bellgard S.E."/>
            <person name="Bellgard M.I."/>
        </authorList>
    </citation>
    <scope>NUCLEOTIDE SEQUENCE</scope>
    <source>
        <tissue evidence="2">Shoot tissue taken approximately 20 cm above the soil surface</tissue>
    </source>
</reference>
<protein>
    <submittedName>
        <fullName evidence="2">Uncharacterized protein</fullName>
    </submittedName>
</protein>
<feature type="compositionally biased region" description="Polar residues" evidence="1">
    <location>
        <begin position="85"/>
        <end position="107"/>
    </location>
</feature>
<dbReference type="EMBL" id="GBRH01222973">
    <property type="protein sequence ID" value="JAD74922.1"/>
    <property type="molecule type" value="Transcribed_RNA"/>
</dbReference>